<sequence>MGDIFFLSTILFVVLCYLNLVKIFEKVITKKSVKNEKILGVIWIFLSFISIYVFLGVTGFL</sequence>
<accession>A0ABR8Y3A3</accession>
<reference evidence="2 3" key="1">
    <citation type="submission" date="2020-08" db="EMBL/GenBank/DDBJ databases">
        <title>A Genomic Blueprint of the Chicken Gut Microbiome.</title>
        <authorList>
            <person name="Gilroy R."/>
            <person name="Ravi A."/>
            <person name="Getino M."/>
            <person name="Pursley I."/>
            <person name="Horton D.L."/>
            <person name="Alikhan N.-F."/>
            <person name="Baker D."/>
            <person name="Gharbi K."/>
            <person name="Hall N."/>
            <person name="Watson M."/>
            <person name="Adriaenssens E.M."/>
            <person name="Foster-Nyarko E."/>
            <person name="Jarju S."/>
            <person name="Secka A."/>
            <person name="Antonio M."/>
            <person name="Oren A."/>
            <person name="Chaudhuri R."/>
            <person name="La Ragione R.M."/>
            <person name="Hildebrand F."/>
            <person name="Pallen M.J."/>
        </authorList>
    </citation>
    <scope>NUCLEOTIDE SEQUENCE [LARGE SCALE GENOMIC DNA]</scope>
    <source>
        <strain evidence="2 3">A46</strain>
    </source>
</reference>
<keyword evidence="1" id="KW-1133">Transmembrane helix</keyword>
<evidence type="ECO:0000313" key="3">
    <source>
        <dbReference type="Proteomes" id="UP000619101"/>
    </source>
</evidence>
<keyword evidence="3" id="KW-1185">Reference proteome</keyword>
<name>A0ABR8Y3A3_9BACL</name>
<keyword evidence="1" id="KW-0472">Membrane</keyword>
<gene>
    <name evidence="2" type="ORF">H9635_18310</name>
</gene>
<evidence type="ECO:0000313" key="2">
    <source>
        <dbReference type="EMBL" id="MBD8038701.1"/>
    </source>
</evidence>
<dbReference type="RefSeq" id="WP_191701764.1">
    <property type="nucleotide sequence ID" value="NZ_JACSPZ010000014.1"/>
</dbReference>
<protein>
    <submittedName>
        <fullName evidence="2">Uncharacterized protein</fullName>
    </submittedName>
</protein>
<organism evidence="2 3">
    <name type="scientific">Solibacillus faecavium</name>
    <dbReference type="NCBI Taxonomy" id="2762221"/>
    <lineage>
        <taxon>Bacteria</taxon>
        <taxon>Bacillati</taxon>
        <taxon>Bacillota</taxon>
        <taxon>Bacilli</taxon>
        <taxon>Bacillales</taxon>
        <taxon>Caryophanaceae</taxon>
        <taxon>Solibacillus</taxon>
    </lineage>
</organism>
<keyword evidence="1" id="KW-0812">Transmembrane</keyword>
<feature type="transmembrane region" description="Helical" evidence="1">
    <location>
        <begin position="37"/>
        <end position="55"/>
    </location>
</feature>
<dbReference type="Proteomes" id="UP000619101">
    <property type="component" value="Unassembled WGS sequence"/>
</dbReference>
<comment type="caution">
    <text evidence="2">The sequence shown here is derived from an EMBL/GenBank/DDBJ whole genome shotgun (WGS) entry which is preliminary data.</text>
</comment>
<proteinExistence type="predicted"/>
<dbReference type="EMBL" id="JACSPZ010000014">
    <property type="protein sequence ID" value="MBD8038701.1"/>
    <property type="molecule type" value="Genomic_DNA"/>
</dbReference>
<evidence type="ECO:0000256" key="1">
    <source>
        <dbReference type="SAM" id="Phobius"/>
    </source>
</evidence>
<feature type="transmembrane region" description="Helical" evidence="1">
    <location>
        <begin position="6"/>
        <end position="25"/>
    </location>
</feature>